<keyword evidence="2" id="KW-1185">Reference proteome</keyword>
<accession>A0ABP3TGM0</accession>
<dbReference type="EMBL" id="BAAAET010000006">
    <property type="protein sequence ID" value="GAA0701099.1"/>
    <property type="molecule type" value="Genomic_DNA"/>
</dbReference>
<gene>
    <name evidence="1" type="ORF">GCM10009104_32790</name>
</gene>
<dbReference type="Proteomes" id="UP001499915">
    <property type="component" value="Unassembled WGS sequence"/>
</dbReference>
<evidence type="ECO:0000313" key="2">
    <source>
        <dbReference type="Proteomes" id="UP001499915"/>
    </source>
</evidence>
<evidence type="ECO:0000313" key="1">
    <source>
        <dbReference type="EMBL" id="GAA0701099.1"/>
    </source>
</evidence>
<sequence length="303" mass="35779">MKHWLPLLSLALTAPLHAVELELKSDLEYSRSPLSDSIQYKDDGRFDKQVRRRKTGYENRTLLLINQPLNDRIELQARLGMQYERTRDSKREYREDGSLKKDKSRTEWQNTPILGLGFQYELGSGLGGYHWRLNGYHDRFVDIEYKATSLAEDAKPRSGRGSGYKSKLRLQGEYMTAISSLFVLPRLEVKHEYYRQWDDSARERDEAAEQELQYEASLWLSWIPPFDGWEVTAGPTWQREDKAERDLATGHWQWEDEERWQGRVALEYETPMPGFEFEFKIERDLNGPDRGEMKYEAGLSYEF</sequence>
<proteinExistence type="predicted"/>
<protein>
    <recommendedName>
        <fullName evidence="3">DUF481 domain-containing protein</fullName>
    </recommendedName>
</protein>
<comment type="caution">
    <text evidence="1">The sequence shown here is derived from an EMBL/GenBank/DDBJ whole genome shotgun (WGS) entry which is preliminary data.</text>
</comment>
<name>A0ABP3TGM0_9GAMM</name>
<organism evidence="1 2">
    <name type="scientific">Marinobacterium maritimum</name>
    <dbReference type="NCBI Taxonomy" id="500162"/>
    <lineage>
        <taxon>Bacteria</taxon>
        <taxon>Pseudomonadati</taxon>
        <taxon>Pseudomonadota</taxon>
        <taxon>Gammaproteobacteria</taxon>
        <taxon>Oceanospirillales</taxon>
        <taxon>Oceanospirillaceae</taxon>
        <taxon>Marinobacterium</taxon>
    </lineage>
</organism>
<dbReference type="RefSeq" id="WP_343808564.1">
    <property type="nucleotide sequence ID" value="NZ_BAAAET010000006.1"/>
</dbReference>
<evidence type="ECO:0008006" key="3">
    <source>
        <dbReference type="Google" id="ProtNLM"/>
    </source>
</evidence>
<reference evidence="2" key="1">
    <citation type="journal article" date="2019" name="Int. J. Syst. Evol. Microbiol.">
        <title>The Global Catalogue of Microorganisms (GCM) 10K type strain sequencing project: providing services to taxonomists for standard genome sequencing and annotation.</title>
        <authorList>
            <consortium name="The Broad Institute Genomics Platform"/>
            <consortium name="The Broad Institute Genome Sequencing Center for Infectious Disease"/>
            <person name="Wu L."/>
            <person name="Ma J."/>
        </authorList>
    </citation>
    <scope>NUCLEOTIDE SEQUENCE [LARGE SCALE GENOMIC DNA]</scope>
    <source>
        <strain evidence="2">JCM 15134</strain>
    </source>
</reference>